<dbReference type="SUPFAM" id="SSF101473">
    <property type="entry name" value="DhaL-like"/>
    <property type="match status" value="1"/>
</dbReference>
<organism evidence="2 3">
    <name type="scientific">Pectinatus haikarae</name>
    <dbReference type="NCBI Taxonomy" id="349096"/>
    <lineage>
        <taxon>Bacteria</taxon>
        <taxon>Bacillati</taxon>
        <taxon>Bacillota</taxon>
        <taxon>Negativicutes</taxon>
        <taxon>Selenomonadales</taxon>
        <taxon>Selenomonadaceae</taxon>
        <taxon>Pectinatus</taxon>
    </lineage>
</organism>
<sequence length="43" mass="4544">ELKARYGRASRLGERSIGVPDAGSVSCRLLLAAMGDAIVELLE</sequence>
<keyword evidence="2" id="KW-0418">Kinase</keyword>
<dbReference type="Gene3D" id="1.25.40.340">
    <property type="match status" value="1"/>
</dbReference>
<feature type="non-terminal residue" evidence="2">
    <location>
        <position position="1"/>
    </location>
</feature>
<dbReference type="Proteomes" id="UP001239167">
    <property type="component" value="Unassembled WGS sequence"/>
</dbReference>
<dbReference type="PROSITE" id="PS51480">
    <property type="entry name" value="DHAL"/>
    <property type="match status" value="1"/>
</dbReference>
<evidence type="ECO:0000313" key="3">
    <source>
        <dbReference type="Proteomes" id="UP001239167"/>
    </source>
</evidence>
<accession>A0ABT9Y9Q1</accession>
<proteinExistence type="predicted"/>
<dbReference type="InterPro" id="IPR004007">
    <property type="entry name" value="DhaL_dom"/>
</dbReference>
<dbReference type="InterPro" id="IPR036117">
    <property type="entry name" value="DhaL_dom_sf"/>
</dbReference>
<name>A0ABT9Y9Q1_9FIRM</name>
<dbReference type="RefSeq" id="WP_307224913.1">
    <property type="nucleotide sequence ID" value="NZ_JAUSUE010000018.1"/>
</dbReference>
<dbReference type="EMBL" id="JAUSUE010000018">
    <property type="protein sequence ID" value="MDQ0204542.1"/>
    <property type="molecule type" value="Genomic_DNA"/>
</dbReference>
<dbReference type="GO" id="GO:0016301">
    <property type="term" value="F:kinase activity"/>
    <property type="evidence" value="ECO:0007669"/>
    <property type="project" value="UniProtKB-KW"/>
</dbReference>
<evidence type="ECO:0000313" key="2">
    <source>
        <dbReference type="EMBL" id="MDQ0204542.1"/>
    </source>
</evidence>
<keyword evidence="2" id="KW-0808">Transferase</keyword>
<feature type="domain" description="DhaL" evidence="1">
    <location>
        <begin position="1"/>
        <end position="36"/>
    </location>
</feature>
<gene>
    <name evidence="2" type="ORF">J2S01_002274</name>
</gene>
<comment type="caution">
    <text evidence="2">The sequence shown here is derived from an EMBL/GenBank/DDBJ whole genome shotgun (WGS) entry which is preliminary data.</text>
</comment>
<reference evidence="2 3" key="1">
    <citation type="submission" date="2023-07" db="EMBL/GenBank/DDBJ databases">
        <title>Genomic Encyclopedia of Type Strains, Phase IV (KMG-IV): sequencing the most valuable type-strain genomes for metagenomic binning, comparative biology and taxonomic classification.</title>
        <authorList>
            <person name="Goeker M."/>
        </authorList>
    </citation>
    <scope>NUCLEOTIDE SEQUENCE [LARGE SCALE GENOMIC DNA]</scope>
    <source>
        <strain evidence="2 3">DSM 16980</strain>
    </source>
</reference>
<dbReference type="Pfam" id="PF02734">
    <property type="entry name" value="Dak2"/>
    <property type="match status" value="1"/>
</dbReference>
<protein>
    <submittedName>
        <fullName evidence="2">Dihydroxyacetone kinase</fullName>
    </submittedName>
</protein>
<keyword evidence="3" id="KW-1185">Reference proteome</keyword>
<evidence type="ECO:0000259" key="1">
    <source>
        <dbReference type="PROSITE" id="PS51480"/>
    </source>
</evidence>